<reference evidence="3 4" key="1">
    <citation type="submission" date="2019-03" db="EMBL/GenBank/DDBJ databases">
        <title>Genomic Encyclopedia of Archaeal and Bacterial Type Strains, Phase II (KMG-II): from individual species to whole genera.</title>
        <authorList>
            <person name="Goeker M."/>
        </authorList>
    </citation>
    <scope>NUCLEOTIDE SEQUENCE [LARGE SCALE GENOMIC DNA]</scope>
    <source>
        <strain evidence="3 4">DSM 22554</strain>
    </source>
</reference>
<dbReference type="AlphaFoldDB" id="A0A4R1LWT7"/>
<keyword evidence="1" id="KW-0474">Menaquinone biosynthesis</keyword>
<dbReference type="UniPathway" id="UPA00079"/>
<dbReference type="RefSeq" id="WP_132223426.1">
    <property type="nucleotide sequence ID" value="NZ_SMGO01000002.1"/>
</dbReference>
<dbReference type="Gene3D" id="3.40.50.1580">
    <property type="entry name" value="Nucleoside phosphorylase domain"/>
    <property type="match status" value="1"/>
</dbReference>
<dbReference type="NCBIfam" id="TIGR03664">
    <property type="entry name" value="fut_nucase"/>
    <property type="match status" value="1"/>
</dbReference>
<dbReference type="PANTHER" id="PTHR46832">
    <property type="entry name" value="5'-METHYLTHIOADENOSINE/S-ADENOSYLHOMOCYSTEINE NUCLEOSIDASE"/>
    <property type="match status" value="1"/>
</dbReference>
<dbReference type="OrthoDB" id="9788270at2"/>
<evidence type="ECO:0000256" key="1">
    <source>
        <dbReference type="HAMAP-Rule" id="MF_00991"/>
    </source>
</evidence>
<dbReference type="EC" id="3.2.2.26" evidence="1 2"/>
<evidence type="ECO:0000313" key="3">
    <source>
        <dbReference type="EMBL" id="TCK83000.1"/>
    </source>
</evidence>
<dbReference type="SUPFAM" id="SSF53167">
    <property type="entry name" value="Purine and uridine phosphorylases"/>
    <property type="match status" value="1"/>
</dbReference>
<dbReference type="GO" id="GO:0008930">
    <property type="term" value="F:methylthioadenosine nucleosidase activity"/>
    <property type="evidence" value="ECO:0007669"/>
    <property type="project" value="TreeGrafter"/>
</dbReference>
<dbReference type="HAMAP" id="MF_00991">
    <property type="entry name" value="MqnB"/>
    <property type="match status" value="1"/>
</dbReference>
<dbReference type="InterPro" id="IPR035994">
    <property type="entry name" value="Nucleoside_phosphorylase_sf"/>
</dbReference>
<comment type="function">
    <text evidence="1">Catalyzes the hydrolysis of futalosine (FL) to dehypoxanthine futalosine (DHFL) and hypoxanthine, a step in the biosynthesis of menaquinone (MK, vitamin K2).</text>
</comment>
<dbReference type="GO" id="GO:0005829">
    <property type="term" value="C:cytosol"/>
    <property type="evidence" value="ECO:0007669"/>
    <property type="project" value="TreeGrafter"/>
</dbReference>
<comment type="pathway">
    <text evidence="1">Quinol/quinone metabolism; menaquinone biosynthesis.</text>
</comment>
<comment type="catalytic activity">
    <reaction evidence="1">
        <text>futalosine + H2O = dehypoxanthine futalosine + hypoxanthine</text>
        <dbReference type="Rhea" id="RHEA:25904"/>
        <dbReference type="ChEBI" id="CHEBI:15377"/>
        <dbReference type="ChEBI" id="CHEBI:17368"/>
        <dbReference type="ChEBI" id="CHEBI:58863"/>
        <dbReference type="ChEBI" id="CHEBI:58864"/>
        <dbReference type="EC" id="3.2.2.26"/>
    </reaction>
</comment>
<dbReference type="GO" id="GO:0008782">
    <property type="term" value="F:adenosylhomocysteine nucleosidase activity"/>
    <property type="evidence" value="ECO:0007669"/>
    <property type="project" value="TreeGrafter"/>
</dbReference>
<comment type="caution">
    <text evidence="3">The sequence shown here is derived from an EMBL/GenBank/DDBJ whole genome shotgun (WGS) entry which is preliminary data.</text>
</comment>
<dbReference type="Proteomes" id="UP000294616">
    <property type="component" value="Unassembled WGS sequence"/>
</dbReference>
<dbReference type="GO" id="GO:0009116">
    <property type="term" value="P:nucleoside metabolic process"/>
    <property type="evidence" value="ECO:0007669"/>
    <property type="project" value="InterPro"/>
</dbReference>
<dbReference type="InterPro" id="IPR019963">
    <property type="entry name" value="FL_hydrolase_MqnB"/>
</dbReference>
<sequence>MKLLVVAATRLEIEPFLQAIKSKSYSIDVLIGGVGMIAISYELGKKLALTKYDALLNVGIAGSFDPNLKLGTVVRVKSDVFSELGAEDDNNFLSIEDMGFGNSIYHENAPSFIKYNSVSTLRGVKGITVNTVHGNLNSIDIVSKRLKPEIESMEGAAVFYAAQQEGISCLQVRSISNWVEKRNRSNWQIELAIKNLNDWLIKFSDELFS</sequence>
<gene>
    <name evidence="1" type="primary">mqnB</name>
    <name evidence="3" type="ORF">C8N28_1587</name>
</gene>
<dbReference type="EMBL" id="SMGO01000002">
    <property type="protein sequence ID" value="TCK83000.1"/>
    <property type="molecule type" value="Genomic_DNA"/>
</dbReference>
<dbReference type="GO" id="GO:0019284">
    <property type="term" value="P:L-methionine salvage from S-adenosylmethionine"/>
    <property type="evidence" value="ECO:0007669"/>
    <property type="project" value="TreeGrafter"/>
</dbReference>
<proteinExistence type="inferred from homology"/>
<dbReference type="PANTHER" id="PTHR46832:SF2">
    <property type="entry name" value="FUTALOSINE HYDROLASE"/>
    <property type="match status" value="1"/>
</dbReference>
<evidence type="ECO:0000256" key="2">
    <source>
        <dbReference type="NCBIfam" id="TIGR03664"/>
    </source>
</evidence>
<evidence type="ECO:0000313" key="4">
    <source>
        <dbReference type="Proteomes" id="UP000294616"/>
    </source>
</evidence>
<comment type="similarity">
    <text evidence="1">Belongs to the PNP/UDP phosphorylase family. Futalosine hydrolase subfamily.</text>
</comment>
<accession>A0A4R1LWT7</accession>
<dbReference type="GO" id="GO:0009234">
    <property type="term" value="P:menaquinone biosynthetic process"/>
    <property type="evidence" value="ECO:0007669"/>
    <property type="project" value="UniProtKB-UniRule"/>
</dbReference>
<protein>
    <recommendedName>
        <fullName evidence="1 2">Futalosine hydrolase</fullName>
        <shortName evidence="1">FL hydrolase</shortName>
        <ecNumber evidence="1 2">3.2.2.26</ecNumber>
    </recommendedName>
    <alternativeName>
        <fullName evidence="1">Futalosine nucleosidase</fullName>
    </alternativeName>
    <alternativeName>
        <fullName evidence="1">Menaquinone biosynthetic enzyme MqnB</fullName>
    </alternativeName>
</protein>
<keyword evidence="4" id="KW-1185">Reference proteome</keyword>
<name>A0A4R1LWT7_9SPHI</name>
<organism evidence="3 4">
    <name type="scientific">Albibacterium bauzanense</name>
    <dbReference type="NCBI Taxonomy" id="653929"/>
    <lineage>
        <taxon>Bacteria</taxon>
        <taxon>Pseudomonadati</taxon>
        <taxon>Bacteroidota</taxon>
        <taxon>Sphingobacteriia</taxon>
        <taxon>Sphingobacteriales</taxon>
        <taxon>Sphingobacteriaceae</taxon>
        <taxon>Albibacterium</taxon>
    </lineage>
</organism>
<keyword evidence="1 3" id="KW-0378">Hydrolase</keyword>